<dbReference type="Gene3D" id="1.20.81.30">
    <property type="entry name" value="Type II secretion system (T2SS), domain F"/>
    <property type="match status" value="1"/>
</dbReference>
<sequence>MNIQPLALSFLAATAIGGLAWVFVYPLLSGEKKAEARRASVARPEPSGRPIDKNQRSRREQVEGSLKDLEARRLKEKKIPLSSRLTQAGLSWTPQKFMIISGVLAAVAFAIAMLFKGGLIGAVGLAFAAGFGLPRWMLSYLKKRREAKFLKALPDAVDVIVRGIKAGLPLFESIKVVAADAPEPLKSEFLAIIETQAIGMPLGEACARLFERMPVPEANFFGIVIAIQQKSGGNLSEALGNLSKVLRDRKKMAEKIQAMSMEAKASAGIIGSLPPIVMLLVYLSTPQYISLLWTHPTGQLMLVGCVIWMSIGIFVMKRMINFDF</sequence>
<keyword evidence="5 7" id="KW-0472">Membrane</keyword>
<dbReference type="RefSeq" id="WP_079605631.1">
    <property type="nucleotide sequence ID" value="NZ_LT670817.1"/>
</dbReference>
<accession>A0A1M5XLI4</accession>
<organism evidence="9 10">
    <name type="scientific">Bradyrhizobium erythrophlei</name>
    <dbReference type="NCBI Taxonomy" id="1437360"/>
    <lineage>
        <taxon>Bacteria</taxon>
        <taxon>Pseudomonadati</taxon>
        <taxon>Pseudomonadota</taxon>
        <taxon>Alphaproteobacteria</taxon>
        <taxon>Hyphomicrobiales</taxon>
        <taxon>Nitrobacteraceae</taxon>
        <taxon>Bradyrhizobium</taxon>
    </lineage>
</organism>
<feature type="transmembrane region" description="Helical" evidence="7">
    <location>
        <begin position="265"/>
        <end position="285"/>
    </location>
</feature>
<dbReference type="GO" id="GO:0005886">
    <property type="term" value="C:plasma membrane"/>
    <property type="evidence" value="ECO:0007669"/>
    <property type="project" value="UniProtKB-SubCell"/>
</dbReference>
<feature type="transmembrane region" description="Helical" evidence="7">
    <location>
        <begin position="121"/>
        <end position="141"/>
    </location>
</feature>
<feature type="transmembrane region" description="Helical" evidence="7">
    <location>
        <begin position="297"/>
        <end position="316"/>
    </location>
</feature>
<dbReference type="InterPro" id="IPR042094">
    <property type="entry name" value="T2SS_GspF_sf"/>
</dbReference>
<evidence type="ECO:0000256" key="2">
    <source>
        <dbReference type="ARBA" id="ARBA00022475"/>
    </source>
</evidence>
<dbReference type="PANTHER" id="PTHR35007:SF1">
    <property type="entry name" value="PILUS ASSEMBLY PROTEIN"/>
    <property type="match status" value="1"/>
</dbReference>
<evidence type="ECO:0000313" key="9">
    <source>
        <dbReference type="EMBL" id="SHI00394.1"/>
    </source>
</evidence>
<evidence type="ECO:0000313" key="10">
    <source>
        <dbReference type="Proteomes" id="UP000189796"/>
    </source>
</evidence>
<keyword evidence="4 7" id="KW-1133">Transmembrane helix</keyword>
<evidence type="ECO:0000256" key="5">
    <source>
        <dbReference type="ARBA" id="ARBA00023136"/>
    </source>
</evidence>
<feature type="region of interest" description="Disordered" evidence="6">
    <location>
        <begin position="38"/>
        <end position="59"/>
    </location>
</feature>
<dbReference type="OrthoDB" id="9803381at2"/>
<evidence type="ECO:0000256" key="4">
    <source>
        <dbReference type="ARBA" id="ARBA00022989"/>
    </source>
</evidence>
<dbReference type="EMBL" id="LT670817">
    <property type="protein sequence ID" value="SHI00394.1"/>
    <property type="molecule type" value="Genomic_DNA"/>
</dbReference>
<proteinExistence type="predicted"/>
<feature type="compositionally biased region" description="Basic and acidic residues" evidence="6">
    <location>
        <begin position="50"/>
        <end position="59"/>
    </location>
</feature>
<keyword evidence="2" id="KW-1003">Cell membrane</keyword>
<dbReference type="PANTHER" id="PTHR35007">
    <property type="entry name" value="INTEGRAL MEMBRANE PROTEIN-RELATED"/>
    <property type="match status" value="1"/>
</dbReference>
<feature type="domain" description="Type II secretion system protein GspF" evidence="8">
    <location>
        <begin position="158"/>
        <end position="282"/>
    </location>
</feature>
<reference evidence="9 10" key="1">
    <citation type="submission" date="2016-11" db="EMBL/GenBank/DDBJ databases">
        <authorList>
            <person name="Jaros S."/>
            <person name="Januszkiewicz K."/>
            <person name="Wedrychowicz H."/>
        </authorList>
    </citation>
    <scope>NUCLEOTIDE SEQUENCE [LARGE SCALE GENOMIC DNA]</scope>
    <source>
        <strain evidence="9 10">GAS138</strain>
    </source>
</reference>
<keyword evidence="3 7" id="KW-0812">Transmembrane</keyword>
<evidence type="ECO:0000256" key="3">
    <source>
        <dbReference type="ARBA" id="ARBA00022692"/>
    </source>
</evidence>
<comment type="subcellular location">
    <subcellularLocation>
        <location evidence="1">Cell membrane</location>
        <topology evidence="1">Multi-pass membrane protein</topology>
    </subcellularLocation>
</comment>
<dbReference type="Proteomes" id="UP000189796">
    <property type="component" value="Chromosome I"/>
</dbReference>
<gene>
    <name evidence="9" type="ORF">SAMN05443248_7424</name>
</gene>
<evidence type="ECO:0000259" key="8">
    <source>
        <dbReference type="Pfam" id="PF00482"/>
    </source>
</evidence>
<dbReference type="InterPro" id="IPR018076">
    <property type="entry name" value="T2SS_GspF_dom"/>
</dbReference>
<feature type="transmembrane region" description="Helical" evidence="7">
    <location>
        <begin position="6"/>
        <end position="28"/>
    </location>
</feature>
<protein>
    <submittedName>
        <fullName evidence="9">Tight adherence protein B</fullName>
    </submittedName>
</protein>
<evidence type="ECO:0000256" key="1">
    <source>
        <dbReference type="ARBA" id="ARBA00004651"/>
    </source>
</evidence>
<name>A0A1M5XLI4_9BRAD</name>
<feature type="transmembrane region" description="Helical" evidence="7">
    <location>
        <begin position="97"/>
        <end position="115"/>
    </location>
</feature>
<dbReference type="AlphaFoldDB" id="A0A1M5XLI4"/>
<dbReference type="Pfam" id="PF00482">
    <property type="entry name" value="T2SSF"/>
    <property type="match status" value="1"/>
</dbReference>
<evidence type="ECO:0000256" key="7">
    <source>
        <dbReference type="SAM" id="Phobius"/>
    </source>
</evidence>
<evidence type="ECO:0000256" key="6">
    <source>
        <dbReference type="SAM" id="MobiDB-lite"/>
    </source>
</evidence>